<organism evidence="1 2">
    <name type="scientific">Dyadobacter jejuensis</name>
    <dbReference type="NCBI Taxonomy" id="1082580"/>
    <lineage>
        <taxon>Bacteria</taxon>
        <taxon>Pseudomonadati</taxon>
        <taxon>Bacteroidota</taxon>
        <taxon>Cytophagia</taxon>
        <taxon>Cytophagales</taxon>
        <taxon>Spirosomataceae</taxon>
        <taxon>Dyadobacter</taxon>
    </lineage>
</organism>
<sequence>MKGLATTVFIVLLLMKSGVGFTKSIRVTDIDSYNKAAKSLQPGDTLLMTAGVWSNAALVLSATGTATQPIVLMAEKMGQVFMEGNSTLRLSGNYLVVSGLYFRNGYASKGSVIEFRENANKLAFNSRVTACVIEEYNKPDRFDEDTWIQLYGQHNRFDHNYIAGKKNGGVTMAVNLNDERNQNNYHRIDHNFFGPRPRLGSNGGETIRIGVSTYSLTSSRTILEDNYFYRCNGEVEIVSIKSCDNVVRGNRFVECEGGLVLRHGNRNRIEGNYFLGNNKPHTGGVRVINAGHSITNNYFADLKGDRFRSALTIMNAVPNSPINRYHQVKDVTIAYNTFVNCDHIELGAGKDLERIADPEGVRFVNNVFYAPKADSIFHIYTDIKGIVFSGNLLQTAGKPIAKGIEASNMKLVKNSDGLLFPFPDKKLASFNSFKEVETDLTGQKRQSADLPGVLRAGTVKDLPASFNLNSVGPGWFKKDRPVAIKQARIIPVLSTTADGLNHAFGEAADGDIIELTDNGPYRLSKSIKVNKSLTLRSKVGYKTRPEVRFEGEGGNFAFFIIENKGHLNMQGISFNGTSDSGVADCIIRTSDGPMIEHYNLFVEDCSFANLADSRKNAFRATKGTYADTVQFKNCQFYNISGDVLSLASEKDDKGIYNAEYVIIENCLFKNILTGALDLYRGGNDESTLGPFLTVDHCTFDAVGNVELGHVLKVMGVQCTDIRNSIFNNSGRAGRAIRYEDYGWAINTLSNCNFYEAGRIESFYPIPQHHITSVPAQFENPKAFDYRLKQPSILIGGATDGKDIGVISGGVLIENF</sequence>
<dbReference type="SMART" id="SM00710">
    <property type="entry name" value="PbH1"/>
    <property type="match status" value="5"/>
</dbReference>
<dbReference type="Gene3D" id="2.160.20.10">
    <property type="entry name" value="Single-stranded right-handed beta-helix, Pectin lyase-like"/>
    <property type="match status" value="2"/>
</dbReference>
<reference evidence="1 2" key="1">
    <citation type="submission" date="2018-03" db="EMBL/GenBank/DDBJ databases">
        <title>Genomic Encyclopedia of Archaeal and Bacterial Type Strains, Phase II (KMG-II): from individual species to whole genera.</title>
        <authorList>
            <person name="Goeker M."/>
        </authorList>
    </citation>
    <scope>NUCLEOTIDE SEQUENCE [LARGE SCALE GENOMIC DNA]</scope>
    <source>
        <strain evidence="1 2">DSM 100346</strain>
    </source>
</reference>
<dbReference type="InterPro" id="IPR039513">
    <property type="entry name" value="PL-6"/>
</dbReference>
<comment type="caution">
    <text evidence="1">The sequence shown here is derived from an EMBL/GenBank/DDBJ whole genome shotgun (WGS) entry which is preliminary data.</text>
</comment>
<dbReference type="Proteomes" id="UP000245880">
    <property type="component" value="Unassembled WGS sequence"/>
</dbReference>
<gene>
    <name evidence="1" type="ORF">CLV98_104316</name>
</gene>
<name>A0A316ALK1_9BACT</name>
<protein>
    <submittedName>
        <fullName evidence="1">Poly(Beta-D-mannuronate) lyase</fullName>
    </submittedName>
</protein>
<dbReference type="SUPFAM" id="SSF51126">
    <property type="entry name" value="Pectin lyase-like"/>
    <property type="match status" value="2"/>
</dbReference>
<evidence type="ECO:0000313" key="1">
    <source>
        <dbReference type="EMBL" id="PWJ58456.1"/>
    </source>
</evidence>
<keyword evidence="1" id="KW-0456">Lyase</keyword>
<proteinExistence type="predicted"/>
<keyword evidence="2" id="KW-1185">Reference proteome</keyword>
<accession>A0A316ALK1</accession>
<dbReference type="OrthoDB" id="6475864at2"/>
<dbReference type="InterPro" id="IPR012334">
    <property type="entry name" value="Pectin_lyas_fold"/>
</dbReference>
<dbReference type="CDD" id="cd14251">
    <property type="entry name" value="PL-6"/>
    <property type="match status" value="1"/>
</dbReference>
<dbReference type="InterPro" id="IPR006626">
    <property type="entry name" value="PbH1"/>
</dbReference>
<dbReference type="InterPro" id="IPR011050">
    <property type="entry name" value="Pectin_lyase_fold/virulence"/>
</dbReference>
<dbReference type="Pfam" id="PF14592">
    <property type="entry name" value="Chondroitinas_B"/>
    <property type="match status" value="1"/>
</dbReference>
<dbReference type="GO" id="GO:0016829">
    <property type="term" value="F:lyase activity"/>
    <property type="evidence" value="ECO:0007669"/>
    <property type="project" value="UniProtKB-KW"/>
</dbReference>
<evidence type="ECO:0000313" key="2">
    <source>
        <dbReference type="Proteomes" id="UP000245880"/>
    </source>
</evidence>
<dbReference type="AlphaFoldDB" id="A0A316ALK1"/>
<dbReference type="RefSeq" id="WP_109674303.1">
    <property type="nucleotide sequence ID" value="NZ_QGDT01000004.1"/>
</dbReference>
<dbReference type="EMBL" id="QGDT01000004">
    <property type="protein sequence ID" value="PWJ58456.1"/>
    <property type="molecule type" value="Genomic_DNA"/>
</dbReference>